<evidence type="ECO:0000256" key="3">
    <source>
        <dbReference type="ARBA" id="ARBA00022679"/>
    </source>
</evidence>
<comment type="similarity">
    <text evidence="10">Belongs to the PlsY family.</text>
</comment>
<comment type="catalytic activity">
    <reaction evidence="10">
        <text>an acyl phosphate + sn-glycerol 3-phosphate = a 1-acyl-sn-glycero-3-phosphate + phosphate</text>
        <dbReference type="Rhea" id="RHEA:34075"/>
        <dbReference type="ChEBI" id="CHEBI:43474"/>
        <dbReference type="ChEBI" id="CHEBI:57597"/>
        <dbReference type="ChEBI" id="CHEBI:57970"/>
        <dbReference type="ChEBI" id="CHEBI:59918"/>
        <dbReference type="EC" id="2.3.1.275"/>
    </reaction>
</comment>
<comment type="caution">
    <text evidence="11">The sequence shown here is derived from an EMBL/GenBank/DDBJ whole genome shotgun (WGS) entry which is preliminary data.</text>
</comment>
<comment type="subunit">
    <text evidence="10">Probably interacts with PlsX.</text>
</comment>
<accession>A0A2M8P3D7</accession>
<dbReference type="InterPro" id="IPR003811">
    <property type="entry name" value="G3P_acylTferase_PlsY"/>
</dbReference>
<reference evidence="11 12" key="1">
    <citation type="submission" date="2017-11" db="EMBL/GenBank/DDBJ databases">
        <title>Evolution of Phototrophy in the Chloroflexi Phylum Driven by Horizontal Gene Transfer.</title>
        <authorList>
            <person name="Ward L.M."/>
            <person name="Hemp J."/>
            <person name="Shih P.M."/>
            <person name="Mcglynn S.E."/>
            <person name="Fischer W."/>
        </authorList>
    </citation>
    <scope>NUCLEOTIDE SEQUENCE [LARGE SCALE GENOMIC DNA]</scope>
    <source>
        <strain evidence="11">CP2_2F</strain>
    </source>
</reference>
<dbReference type="AlphaFoldDB" id="A0A2M8P3D7"/>
<dbReference type="GO" id="GO:0008654">
    <property type="term" value="P:phospholipid biosynthetic process"/>
    <property type="evidence" value="ECO:0007669"/>
    <property type="project" value="UniProtKB-UniRule"/>
</dbReference>
<dbReference type="UniPathway" id="UPA00085"/>
<dbReference type="Proteomes" id="UP000228921">
    <property type="component" value="Unassembled WGS sequence"/>
</dbReference>
<evidence type="ECO:0000256" key="6">
    <source>
        <dbReference type="ARBA" id="ARBA00023098"/>
    </source>
</evidence>
<evidence type="ECO:0000256" key="5">
    <source>
        <dbReference type="ARBA" id="ARBA00022989"/>
    </source>
</evidence>
<evidence type="ECO:0000256" key="10">
    <source>
        <dbReference type="HAMAP-Rule" id="MF_01043"/>
    </source>
</evidence>
<evidence type="ECO:0000313" key="12">
    <source>
        <dbReference type="Proteomes" id="UP000228921"/>
    </source>
</evidence>
<dbReference type="SMART" id="SM01207">
    <property type="entry name" value="G3P_acyltransf"/>
    <property type="match status" value="1"/>
</dbReference>
<feature type="transmembrane region" description="Helical" evidence="10">
    <location>
        <begin position="114"/>
        <end position="137"/>
    </location>
</feature>
<dbReference type="EMBL" id="PGTK01000001">
    <property type="protein sequence ID" value="PJF32052.1"/>
    <property type="molecule type" value="Genomic_DNA"/>
</dbReference>
<comment type="caution">
    <text evidence="10">Lacks conserved residue(s) required for the propagation of feature annotation.</text>
</comment>
<gene>
    <name evidence="10" type="primary">plsY</name>
    <name evidence="11" type="ORF">CUN51_00025</name>
</gene>
<name>A0A2M8P3D7_9CHLR</name>
<proteinExistence type="inferred from homology"/>
<evidence type="ECO:0000256" key="4">
    <source>
        <dbReference type="ARBA" id="ARBA00022692"/>
    </source>
</evidence>
<keyword evidence="4 10" id="KW-0812">Transmembrane</keyword>
<keyword evidence="9 10" id="KW-1208">Phospholipid metabolism</keyword>
<protein>
    <recommendedName>
        <fullName evidence="10">Glycerol-3-phosphate acyltransferase</fullName>
    </recommendedName>
    <alternativeName>
        <fullName evidence="10">Acyl-PO4 G3P acyltransferase</fullName>
    </alternativeName>
    <alternativeName>
        <fullName evidence="10">Acyl-phosphate--glycerol-3-phosphate acyltransferase</fullName>
    </alternativeName>
    <alternativeName>
        <fullName evidence="10">G3P acyltransferase</fullName>
        <shortName evidence="10">GPAT</shortName>
        <ecNumber evidence="10">2.3.1.275</ecNumber>
    </alternativeName>
    <alternativeName>
        <fullName evidence="10">Lysophosphatidic acid synthase</fullName>
        <shortName evidence="10">LPA synthase</shortName>
    </alternativeName>
</protein>
<evidence type="ECO:0000256" key="7">
    <source>
        <dbReference type="ARBA" id="ARBA00023136"/>
    </source>
</evidence>
<keyword evidence="6 10" id="KW-0443">Lipid metabolism</keyword>
<sequence>MNSWLLWTAIGFLLGALPFSVWIGKLALRKDIRAYGDHNPGATNVLRAGGKLWFVTALLLDISKGAAPVGLAHWTLGIRGMEIVPVALAPVLGHAFSPFLGFKGGKAVATMGGIWIGLTLIYMPVVLMIMLVFWFYAVTVSGWAVILTITSGLLYLVLSGAEQGLIAVMIGCLLISLYKQRADLALPLRLRLLERHNA</sequence>
<dbReference type="HAMAP" id="MF_01043">
    <property type="entry name" value="PlsY"/>
    <property type="match status" value="1"/>
</dbReference>
<comment type="pathway">
    <text evidence="10">Lipid metabolism; phospholipid metabolism.</text>
</comment>
<keyword evidence="8 10" id="KW-0594">Phospholipid biosynthesis</keyword>
<evidence type="ECO:0000313" key="11">
    <source>
        <dbReference type="EMBL" id="PJF32052.1"/>
    </source>
</evidence>
<dbReference type="GO" id="GO:0005886">
    <property type="term" value="C:plasma membrane"/>
    <property type="evidence" value="ECO:0007669"/>
    <property type="project" value="UniProtKB-SubCell"/>
</dbReference>
<dbReference type="PANTHER" id="PTHR30309:SF0">
    <property type="entry name" value="GLYCEROL-3-PHOSPHATE ACYLTRANSFERASE-RELATED"/>
    <property type="match status" value="1"/>
</dbReference>
<keyword evidence="7 10" id="KW-0472">Membrane</keyword>
<dbReference type="PANTHER" id="PTHR30309">
    <property type="entry name" value="INNER MEMBRANE PROTEIN YGIH"/>
    <property type="match status" value="1"/>
</dbReference>
<dbReference type="GO" id="GO:0043772">
    <property type="term" value="F:acyl-phosphate glycerol-3-phosphate acyltransferase activity"/>
    <property type="evidence" value="ECO:0007669"/>
    <property type="project" value="UniProtKB-UniRule"/>
</dbReference>
<evidence type="ECO:0000256" key="1">
    <source>
        <dbReference type="ARBA" id="ARBA00022475"/>
    </source>
</evidence>
<keyword evidence="2 10" id="KW-0444">Lipid biosynthesis</keyword>
<evidence type="ECO:0000256" key="8">
    <source>
        <dbReference type="ARBA" id="ARBA00023209"/>
    </source>
</evidence>
<evidence type="ECO:0000256" key="2">
    <source>
        <dbReference type="ARBA" id="ARBA00022516"/>
    </source>
</evidence>
<keyword evidence="5 10" id="KW-1133">Transmembrane helix</keyword>
<keyword evidence="3 10" id="KW-0808">Transferase</keyword>
<keyword evidence="1 10" id="KW-1003">Cell membrane</keyword>
<dbReference type="EC" id="2.3.1.275" evidence="10"/>
<organism evidence="11 12">
    <name type="scientific">Candidatus Thermofonsia Clade 1 bacterium</name>
    <dbReference type="NCBI Taxonomy" id="2364210"/>
    <lineage>
        <taxon>Bacteria</taxon>
        <taxon>Bacillati</taxon>
        <taxon>Chloroflexota</taxon>
        <taxon>Candidatus Thermofontia</taxon>
        <taxon>Candidatus Thermofonsia Clade 1</taxon>
    </lineage>
</organism>
<evidence type="ECO:0000256" key="9">
    <source>
        <dbReference type="ARBA" id="ARBA00023264"/>
    </source>
</evidence>
<feature type="transmembrane region" description="Helical" evidence="10">
    <location>
        <begin position="143"/>
        <end position="175"/>
    </location>
</feature>
<dbReference type="Pfam" id="PF02660">
    <property type="entry name" value="G3P_acyltransf"/>
    <property type="match status" value="1"/>
</dbReference>
<comment type="subcellular location">
    <subcellularLocation>
        <location evidence="10">Cell membrane</location>
        <topology evidence="10">Multi-pass membrane protein</topology>
    </subcellularLocation>
</comment>
<feature type="transmembrane region" description="Helical" evidence="10">
    <location>
        <begin position="6"/>
        <end position="28"/>
    </location>
</feature>
<comment type="function">
    <text evidence="10">Catalyzes the transfer of an acyl group from acyl-phosphate (acyl-PO(4)) to glycerol-3-phosphate (G3P) to form lysophosphatidic acid (LPA). This enzyme utilizes acyl-phosphate as fatty acyl donor, but not acyl-CoA or acyl-ACP.</text>
</comment>